<evidence type="ECO:0000256" key="5">
    <source>
        <dbReference type="SAM" id="SignalP"/>
    </source>
</evidence>
<dbReference type="PANTHER" id="PTHR30504">
    <property type="entry name" value="GLUCANS BIOSYNTHESIS PROTEIN"/>
    <property type="match status" value="1"/>
</dbReference>
<keyword evidence="4" id="KW-0574">Periplasm</keyword>
<protein>
    <submittedName>
        <fullName evidence="7">Glucan biosynthesis protein</fullName>
    </submittedName>
</protein>
<dbReference type="PIRSF" id="PIRSF006281">
    <property type="entry name" value="MdoG"/>
    <property type="match status" value="1"/>
</dbReference>
<dbReference type="Gene3D" id="2.70.98.10">
    <property type="match status" value="1"/>
</dbReference>
<evidence type="ECO:0000313" key="8">
    <source>
        <dbReference type="Proteomes" id="UP001181622"/>
    </source>
</evidence>
<keyword evidence="5" id="KW-0732">Signal</keyword>
<dbReference type="SUPFAM" id="SSF74650">
    <property type="entry name" value="Galactose mutarotase-like"/>
    <property type="match status" value="1"/>
</dbReference>
<evidence type="ECO:0000259" key="6">
    <source>
        <dbReference type="Pfam" id="PF04349"/>
    </source>
</evidence>
<evidence type="ECO:0000256" key="3">
    <source>
        <dbReference type="ARBA" id="ARBA00009284"/>
    </source>
</evidence>
<evidence type="ECO:0000256" key="1">
    <source>
        <dbReference type="ARBA" id="ARBA00004418"/>
    </source>
</evidence>
<name>A0ABU1DB32_9HYPH</name>
<feature type="domain" description="Glucan biosynthesis periplasmic MdoG C-terminal" evidence="6">
    <location>
        <begin position="43"/>
        <end position="512"/>
    </location>
</feature>
<evidence type="ECO:0000313" key="7">
    <source>
        <dbReference type="EMBL" id="MDR4305319.1"/>
    </source>
</evidence>
<feature type="signal peptide" evidence="5">
    <location>
        <begin position="1"/>
        <end position="22"/>
    </location>
</feature>
<proteinExistence type="inferred from homology"/>
<dbReference type="InterPro" id="IPR007444">
    <property type="entry name" value="Glucan_biosyn_MdoG_C"/>
</dbReference>
<dbReference type="InterPro" id="IPR014756">
    <property type="entry name" value="Ig_E-set"/>
</dbReference>
<gene>
    <name evidence="7" type="ORF">IHQ68_01615</name>
</gene>
<evidence type="ECO:0000256" key="4">
    <source>
        <dbReference type="ARBA" id="ARBA00022764"/>
    </source>
</evidence>
<comment type="caution">
    <text evidence="7">The sequence shown here is derived from an EMBL/GenBank/DDBJ whole genome shotgun (WGS) entry which is preliminary data.</text>
</comment>
<dbReference type="Pfam" id="PF04349">
    <property type="entry name" value="MdoG"/>
    <property type="match status" value="1"/>
</dbReference>
<reference evidence="7" key="1">
    <citation type="submission" date="2020-10" db="EMBL/GenBank/DDBJ databases">
        <authorList>
            <person name="Abbas A."/>
            <person name="Razzaq R."/>
            <person name="Waqas M."/>
            <person name="Abbas N."/>
            <person name="Nielsen T.K."/>
            <person name="Hansen L.H."/>
            <person name="Hussain S."/>
            <person name="Shahid M."/>
        </authorList>
    </citation>
    <scope>NUCLEOTIDE SEQUENCE</scope>
    <source>
        <strain evidence="7">S14</strain>
    </source>
</reference>
<comment type="similarity">
    <text evidence="3">Belongs to the OpgD/OpgG family.</text>
</comment>
<evidence type="ECO:0000256" key="2">
    <source>
        <dbReference type="ARBA" id="ARBA00005001"/>
    </source>
</evidence>
<dbReference type="SUPFAM" id="SSF81296">
    <property type="entry name" value="E set domains"/>
    <property type="match status" value="1"/>
</dbReference>
<dbReference type="Proteomes" id="UP001181622">
    <property type="component" value="Unassembled WGS sequence"/>
</dbReference>
<comment type="pathway">
    <text evidence="2">Glycan metabolism; osmoregulated periplasmic glucan (OPG) biosynthesis.</text>
</comment>
<dbReference type="PANTHER" id="PTHR30504:SF2">
    <property type="entry name" value="GLUCANS BIOSYNTHESIS PROTEIN G"/>
    <property type="match status" value="1"/>
</dbReference>
<keyword evidence="8" id="KW-1185">Reference proteome</keyword>
<dbReference type="RefSeq" id="WP_309388367.1">
    <property type="nucleotide sequence ID" value="NZ_JADBEO010000002.1"/>
</dbReference>
<dbReference type="EMBL" id="JADBEO010000002">
    <property type="protein sequence ID" value="MDR4305319.1"/>
    <property type="molecule type" value="Genomic_DNA"/>
</dbReference>
<dbReference type="Gene3D" id="2.60.40.10">
    <property type="entry name" value="Immunoglobulins"/>
    <property type="match status" value="1"/>
</dbReference>
<organism evidence="7 8">
    <name type="scientific">Chelatococcus sambhunathii</name>
    <dbReference type="NCBI Taxonomy" id="363953"/>
    <lineage>
        <taxon>Bacteria</taxon>
        <taxon>Pseudomonadati</taxon>
        <taxon>Pseudomonadota</taxon>
        <taxon>Alphaproteobacteria</taxon>
        <taxon>Hyphomicrobiales</taxon>
        <taxon>Chelatococcaceae</taxon>
        <taxon>Chelatococcus</taxon>
    </lineage>
</organism>
<dbReference type="InterPro" id="IPR014718">
    <property type="entry name" value="GH-type_carb-bd"/>
</dbReference>
<dbReference type="InterPro" id="IPR011013">
    <property type="entry name" value="Gal_mutarotase_sf_dom"/>
</dbReference>
<sequence>MNRRELLTGAAAVALFAASARAQEQPKPATTPAQDLFADGSPFSREAVQDLARSLAGRGYEEPKGFLPQSFADLPIDVYRTIQPKPERAIWANDSRGFTLSPLPGGFIYRQPVRIGLVEDGAVKMLADETGWFDFGKAPQPQADKPFPLSGFSSRAAIDQPSEPRDFLTFQGATIFRALARGQIFGASSRGLAIDVGEANGEEFPLFRAIWIERPSQGSDALTVHALLDSRRVTGAYRFLIRPGEITTIDVELTLFAREKLGHVGVAPMSSMFLFGPNDRVGFDDVRGEVHRSDGLQIWYGGGEWVWRPLANPNELQISVFGDNSPRGFGLFQRERAFRPYNDLARRYDRMPSVWIQPIGDWGEGQLQLVEIPTDTDIHENIVAYWRPKAPIEPGKPFNMTYRMHWCWTPPDRAAGAGVVQTACGTAGGKRRRFVVDFQGEGVADPARAPAIRPNVSTSVGTIRDVVGVANPDIKGYRVAFTLDPSNEELCELRLTLETDAGRIGETWLYRWTA</sequence>
<accession>A0ABU1DB32</accession>
<dbReference type="InterPro" id="IPR013783">
    <property type="entry name" value="Ig-like_fold"/>
</dbReference>
<comment type="subcellular location">
    <subcellularLocation>
        <location evidence="1">Periplasm</location>
    </subcellularLocation>
</comment>
<feature type="chain" id="PRO_5047454176" evidence="5">
    <location>
        <begin position="23"/>
        <end position="514"/>
    </location>
</feature>
<dbReference type="InterPro" id="IPR014438">
    <property type="entry name" value="Glucan_biosyn_MdoG/MdoD"/>
</dbReference>